<dbReference type="InterPro" id="IPR001509">
    <property type="entry name" value="Epimerase_deHydtase"/>
</dbReference>
<dbReference type="InterPro" id="IPR051207">
    <property type="entry name" value="ComplexI_NDUFA9_subunit"/>
</dbReference>
<proteinExistence type="predicted"/>
<organism evidence="2 3">
    <name type="scientific">Ekhidna lutea</name>
    <dbReference type="NCBI Taxonomy" id="447679"/>
    <lineage>
        <taxon>Bacteria</taxon>
        <taxon>Pseudomonadati</taxon>
        <taxon>Bacteroidota</taxon>
        <taxon>Cytophagia</taxon>
        <taxon>Cytophagales</taxon>
        <taxon>Reichenbachiellaceae</taxon>
        <taxon>Ekhidna</taxon>
    </lineage>
</organism>
<dbReference type="EMBL" id="FZPD01000005">
    <property type="protein sequence ID" value="SNT28274.1"/>
    <property type="molecule type" value="Genomic_DNA"/>
</dbReference>
<dbReference type="Pfam" id="PF11066">
    <property type="entry name" value="DUF2867"/>
    <property type="match status" value="1"/>
</dbReference>
<dbReference type="Pfam" id="PF01370">
    <property type="entry name" value="Epimerase"/>
    <property type="match status" value="1"/>
</dbReference>
<dbReference type="InterPro" id="IPR036291">
    <property type="entry name" value="NAD(P)-bd_dom_sf"/>
</dbReference>
<sequence>MPLIWVCSNPNQFHKMKILLTGSTGYIGRRLLPELVKAGHEVVCPVRDKRRFDFEDFDDTFLKSVHVIECDFLDRQSLENLPKDIDAAYYLIHSLTSNSNEFSTLEAKTAEHFVSYLASTKANQIIYLGGIANDEELSDHLSSRQNVEVILKESKVPLTVLRSAIIIGSGGASFEIIRDLVEKLPVMIAPKWLNSRCQPIGVYNVLEYLKGVLGNKKSDNRTFDIGGKDILTYKQMLLQFGEVRGLKRYILTVPVLTIRLSSLWLYLVTSTSYRLARNLVDSMKNEVIVRDDSIDEVVPIEKLTYKQSLERTFLRINQKQVVSSWKDSFSNPDFNYTFLLQLEAPKHGCFIDSRTYPIDGNVDDVIENIWSIGGDRGWYYGNFLWKIRGFFDKLVGGVGLRRGRRSPNDLKGGDALDFWRVLYANKEEKRLLLFAEMKVPGDAWLEFRVKKHEESYRLIQTATFRPLGLWGRLYWFIVLPFHGPIFRNMAKNLINFKETSSPPGRS</sequence>
<keyword evidence="3" id="KW-1185">Reference proteome</keyword>
<evidence type="ECO:0000313" key="3">
    <source>
        <dbReference type="Proteomes" id="UP000198393"/>
    </source>
</evidence>
<dbReference type="Gene3D" id="3.40.50.720">
    <property type="entry name" value="NAD(P)-binding Rossmann-like Domain"/>
    <property type="match status" value="1"/>
</dbReference>
<feature type="domain" description="NAD-dependent epimerase/dehydratase" evidence="1">
    <location>
        <begin position="18"/>
        <end position="103"/>
    </location>
</feature>
<name>A0A239LFH6_EKHLU</name>
<dbReference type="GO" id="GO:0044877">
    <property type="term" value="F:protein-containing complex binding"/>
    <property type="evidence" value="ECO:0007669"/>
    <property type="project" value="TreeGrafter"/>
</dbReference>
<dbReference type="SUPFAM" id="SSF51735">
    <property type="entry name" value="NAD(P)-binding Rossmann-fold domains"/>
    <property type="match status" value="1"/>
</dbReference>
<dbReference type="AlphaFoldDB" id="A0A239LFH6"/>
<dbReference type="Proteomes" id="UP000198393">
    <property type="component" value="Unassembled WGS sequence"/>
</dbReference>
<dbReference type="PANTHER" id="PTHR12126:SF11">
    <property type="entry name" value="NADH DEHYDROGENASE [UBIQUINONE] 1 ALPHA SUBCOMPLEX SUBUNIT 9, MITOCHONDRIAL"/>
    <property type="match status" value="1"/>
</dbReference>
<accession>A0A239LFH6</accession>
<evidence type="ECO:0000313" key="2">
    <source>
        <dbReference type="EMBL" id="SNT28274.1"/>
    </source>
</evidence>
<reference evidence="2 3" key="1">
    <citation type="submission" date="2017-06" db="EMBL/GenBank/DDBJ databases">
        <authorList>
            <person name="Kim H.J."/>
            <person name="Triplett B.A."/>
        </authorList>
    </citation>
    <scope>NUCLEOTIDE SEQUENCE [LARGE SCALE GENOMIC DNA]</scope>
    <source>
        <strain evidence="2 3">DSM 19307</strain>
    </source>
</reference>
<dbReference type="InterPro" id="IPR021295">
    <property type="entry name" value="DUF2867"/>
</dbReference>
<protein>
    <submittedName>
        <fullName evidence="2">Uncharacterized conserved protein YbjT, contains NAD(P)-binding and DUF2867 domains</fullName>
    </submittedName>
</protein>
<evidence type="ECO:0000259" key="1">
    <source>
        <dbReference type="Pfam" id="PF01370"/>
    </source>
</evidence>
<dbReference type="PANTHER" id="PTHR12126">
    <property type="entry name" value="NADH-UBIQUINONE OXIDOREDUCTASE 39 KDA SUBUNIT-RELATED"/>
    <property type="match status" value="1"/>
</dbReference>
<gene>
    <name evidence="2" type="ORF">SAMN05421640_3162</name>
</gene>